<dbReference type="Proteomes" id="UP001370348">
    <property type="component" value="Chromosome"/>
</dbReference>
<dbReference type="GO" id="GO:0006508">
    <property type="term" value="P:proteolysis"/>
    <property type="evidence" value="ECO:0007669"/>
    <property type="project" value="UniProtKB-KW"/>
</dbReference>
<dbReference type="Gene3D" id="2.30.30.220">
    <property type="entry name" value="SspB-like"/>
    <property type="match status" value="1"/>
</dbReference>
<proteinExistence type="predicted"/>
<evidence type="ECO:0000256" key="1">
    <source>
        <dbReference type="SAM" id="MobiDB-lite"/>
    </source>
</evidence>
<accession>A0ABZ2LXW5</accession>
<dbReference type="InterPro" id="IPR007481">
    <property type="entry name" value="SspB"/>
</dbReference>
<feature type="compositionally biased region" description="Basic residues" evidence="1">
    <location>
        <begin position="161"/>
        <end position="172"/>
    </location>
</feature>
<dbReference type="Pfam" id="PF04386">
    <property type="entry name" value="SspB"/>
    <property type="match status" value="1"/>
</dbReference>
<dbReference type="EMBL" id="CP089984">
    <property type="protein sequence ID" value="WXB13887.1"/>
    <property type="molecule type" value="Genomic_DNA"/>
</dbReference>
<name>A0ABZ2LXW5_9BACT</name>
<feature type="region of interest" description="Disordered" evidence="1">
    <location>
        <begin position="116"/>
        <end position="230"/>
    </location>
</feature>
<dbReference type="RefSeq" id="WP_394823506.1">
    <property type="nucleotide sequence ID" value="NZ_CP089984.1"/>
</dbReference>
<keyword evidence="2" id="KW-0645">Protease</keyword>
<keyword evidence="3" id="KW-1185">Reference proteome</keyword>
<evidence type="ECO:0000313" key="3">
    <source>
        <dbReference type="Proteomes" id="UP001370348"/>
    </source>
</evidence>
<dbReference type="SUPFAM" id="SSF101738">
    <property type="entry name" value="SspB-like"/>
    <property type="match status" value="1"/>
</dbReference>
<protein>
    <submittedName>
        <fullName evidence="2">ClpXP protease specificity-enhancing factor SspB</fullName>
    </submittedName>
</protein>
<dbReference type="GO" id="GO:0008233">
    <property type="term" value="F:peptidase activity"/>
    <property type="evidence" value="ECO:0007669"/>
    <property type="project" value="UniProtKB-KW"/>
</dbReference>
<gene>
    <name evidence="2" type="ORF">LZC94_39400</name>
</gene>
<organism evidence="2 3">
    <name type="scientific">Pendulispora albinea</name>
    <dbReference type="NCBI Taxonomy" id="2741071"/>
    <lineage>
        <taxon>Bacteria</taxon>
        <taxon>Pseudomonadati</taxon>
        <taxon>Myxococcota</taxon>
        <taxon>Myxococcia</taxon>
        <taxon>Myxococcales</taxon>
        <taxon>Sorangiineae</taxon>
        <taxon>Pendulisporaceae</taxon>
        <taxon>Pendulispora</taxon>
    </lineage>
</organism>
<keyword evidence="2" id="KW-0378">Hydrolase</keyword>
<dbReference type="InterPro" id="IPR036760">
    <property type="entry name" value="SspB-like_sf"/>
</dbReference>
<sequence length="230" mass="24909">MNRWKLMSRPLPPKKEVALALLERSSVHVHLDPRVASVIVPPWFKSQPQLVLQIGLNMPVPIPDLHLDDDGMSCTLSFNRSPFHCVVPWASVFAMVGEDGRGMVWPDDVPVEVSRQTRPVQVAPAPKDSSPDNGKAAAAAASPRRGPRRLADPPEGDVNTAKKKKGVVKRPRVASTTGEEPRPRLSAVPPPAAAADTRSPLRDVSDSSAPIGSAPPRPKKELPPYLRVVK</sequence>
<evidence type="ECO:0000313" key="2">
    <source>
        <dbReference type="EMBL" id="WXB13887.1"/>
    </source>
</evidence>
<reference evidence="2 3" key="1">
    <citation type="submission" date="2021-12" db="EMBL/GenBank/DDBJ databases">
        <title>Discovery of the Pendulisporaceae a myxobacterial family with distinct sporulation behavior and unique specialized metabolism.</title>
        <authorList>
            <person name="Garcia R."/>
            <person name="Popoff A."/>
            <person name="Bader C.D."/>
            <person name="Loehr J."/>
            <person name="Walesch S."/>
            <person name="Walt C."/>
            <person name="Boldt J."/>
            <person name="Bunk B."/>
            <person name="Haeckl F.J.F.P.J."/>
            <person name="Gunesch A.P."/>
            <person name="Birkelbach J."/>
            <person name="Nuebel U."/>
            <person name="Pietschmann T."/>
            <person name="Bach T."/>
            <person name="Mueller R."/>
        </authorList>
    </citation>
    <scope>NUCLEOTIDE SEQUENCE [LARGE SCALE GENOMIC DNA]</scope>
    <source>
        <strain evidence="2 3">MSr11954</strain>
    </source>
</reference>